<evidence type="ECO:0000256" key="2">
    <source>
        <dbReference type="SAM" id="Phobius"/>
    </source>
</evidence>
<dbReference type="Proteomes" id="UP000521868">
    <property type="component" value="Unassembled WGS sequence"/>
</dbReference>
<feature type="transmembrane region" description="Helical" evidence="2">
    <location>
        <begin position="20"/>
        <end position="38"/>
    </location>
</feature>
<name>A0A7X6DH90_9BURK</name>
<sequence length="223" mass="23726">MNAATLHRRRYRGSDPRRKAVGWGVVVAVHAFIGWALVSGTARKGLELIKKPMEAAVIQEVIIPPPPPPPPPPPKKIEPPKPEMPKVVAPPPPYVPPPEVAPPVSQSAVAVQSVPLPPPAPHVIAPPPPPAPPAPAPAAPARQDMTVACPDQVRPEMPRQALRDGTQGIVKAQAVIRDGVVKEVTILSGPRVYHAPVRTAMLQYKCVSGGEVIATQEFVFKID</sequence>
<feature type="region of interest" description="Disordered" evidence="1">
    <location>
        <begin position="61"/>
        <end position="85"/>
    </location>
</feature>
<evidence type="ECO:0000256" key="1">
    <source>
        <dbReference type="SAM" id="MobiDB-lite"/>
    </source>
</evidence>
<dbReference type="AlphaFoldDB" id="A0A7X6DH90"/>
<gene>
    <name evidence="3" type="ORF">RAMLITH_14960</name>
</gene>
<keyword evidence="2" id="KW-0472">Membrane</keyword>
<reference evidence="3 4" key="1">
    <citation type="journal article" date="2020" name="Nature">
        <title>Bacterial chemolithoautotrophy via manganese oxidation.</title>
        <authorList>
            <person name="Yu H."/>
            <person name="Leadbetter J.R."/>
        </authorList>
    </citation>
    <scope>NUCLEOTIDE SEQUENCE [LARGE SCALE GENOMIC DNA]</scope>
    <source>
        <strain evidence="3 4">RBP-1</strain>
    </source>
</reference>
<protein>
    <submittedName>
        <fullName evidence="3">Energy transducer TonB</fullName>
    </submittedName>
</protein>
<proteinExistence type="predicted"/>
<keyword evidence="2" id="KW-0812">Transmembrane</keyword>
<keyword evidence="2" id="KW-1133">Transmembrane helix</keyword>
<feature type="compositionally biased region" description="Pro residues" evidence="1">
    <location>
        <begin position="63"/>
        <end position="74"/>
    </location>
</feature>
<dbReference type="EMBL" id="VTOX01000005">
    <property type="protein sequence ID" value="NKE67123.1"/>
    <property type="molecule type" value="Genomic_DNA"/>
</dbReference>
<evidence type="ECO:0000313" key="4">
    <source>
        <dbReference type="Proteomes" id="UP000521868"/>
    </source>
</evidence>
<feature type="compositionally biased region" description="Basic and acidic residues" evidence="1">
    <location>
        <begin position="75"/>
        <end position="84"/>
    </location>
</feature>
<organism evidence="3 4">
    <name type="scientific">Ramlibacter lithotrophicus</name>
    <dbReference type="NCBI Taxonomy" id="2606681"/>
    <lineage>
        <taxon>Bacteria</taxon>
        <taxon>Pseudomonadati</taxon>
        <taxon>Pseudomonadota</taxon>
        <taxon>Betaproteobacteria</taxon>
        <taxon>Burkholderiales</taxon>
        <taxon>Comamonadaceae</taxon>
        <taxon>Ramlibacter</taxon>
    </lineage>
</organism>
<keyword evidence="4" id="KW-1185">Reference proteome</keyword>
<comment type="caution">
    <text evidence="3">The sequence shown here is derived from an EMBL/GenBank/DDBJ whole genome shotgun (WGS) entry which is preliminary data.</text>
</comment>
<dbReference type="Gene3D" id="3.30.2420.10">
    <property type="entry name" value="TonB"/>
    <property type="match status" value="1"/>
</dbReference>
<evidence type="ECO:0000313" key="3">
    <source>
        <dbReference type="EMBL" id="NKE67123.1"/>
    </source>
</evidence>
<dbReference type="RefSeq" id="WP_168108254.1">
    <property type="nucleotide sequence ID" value="NZ_VTOX01000005.1"/>
</dbReference>
<accession>A0A7X6DH90</accession>